<sequence>MLDDYGKVLEVRKQRPQDQGLSETSAGSPARRASPSSSGSSASYRKTRKASSPSSSVCFSSRGCRVGGACHRRQLALESGVESEDLEVPLSVHTHAGTLEEHYALVDCRRKRIVFRIPGEDEFSHPLPRNLAGKLVISAMKAMRMAFVAQLSLRSSVLDEVIEQQKADPRLLEQELGVNALTARFPVRIQRSCRPLLERPETAAKFV</sequence>
<comment type="caution">
    <text evidence="2">The sequence shown here is derived from an EMBL/GenBank/DDBJ whole genome shotgun (WGS) entry which is preliminary data.</text>
</comment>
<feature type="region of interest" description="Disordered" evidence="1">
    <location>
        <begin position="1"/>
        <end position="58"/>
    </location>
</feature>
<dbReference type="EMBL" id="NMUH01000374">
    <property type="protein sequence ID" value="MQL77947.1"/>
    <property type="molecule type" value="Genomic_DNA"/>
</dbReference>
<accession>A0A843U7E9</accession>
<proteinExistence type="predicted"/>
<dbReference type="OrthoDB" id="786680at2759"/>
<feature type="compositionally biased region" description="Low complexity" evidence="1">
    <location>
        <begin position="25"/>
        <end position="43"/>
    </location>
</feature>
<protein>
    <submittedName>
        <fullName evidence="2">Uncharacterized protein</fullName>
    </submittedName>
</protein>
<gene>
    <name evidence="2" type="ORF">Taro_010366</name>
</gene>
<reference evidence="2" key="1">
    <citation type="submission" date="2017-07" db="EMBL/GenBank/DDBJ databases">
        <title>Taro Niue Genome Assembly and Annotation.</title>
        <authorList>
            <person name="Atibalentja N."/>
            <person name="Keating K."/>
            <person name="Fields C.J."/>
        </authorList>
    </citation>
    <scope>NUCLEOTIDE SEQUENCE</scope>
    <source>
        <strain evidence="2">Niue_2</strain>
        <tissue evidence="2">Leaf</tissue>
    </source>
</reference>
<dbReference type="AlphaFoldDB" id="A0A843U7E9"/>
<feature type="compositionally biased region" description="Basic and acidic residues" evidence="1">
    <location>
        <begin position="1"/>
        <end position="16"/>
    </location>
</feature>
<dbReference type="Proteomes" id="UP000652761">
    <property type="component" value="Unassembled WGS sequence"/>
</dbReference>
<evidence type="ECO:0000256" key="1">
    <source>
        <dbReference type="SAM" id="MobiDB-lite"/>
    </source>
</evidence>
<keyword evidence="3" id="KW-1185">Reference proteome</keyword>
<organism evidence="2 3">
    <name type="scientific">Colocasia esculenta</name>
    <name type="common">Wild taro</name>
    <name type="synonym">Arum esculentum</name>
    <dbReference type="NCBI Taxonomy" id="4460"/>
    <lineage>
        <taxon>Eukaryota</taxon>
        <taxon>Viridiplantae</taxon>
        <taxon>Streptophyta</taxon>
        <taxon>Embryophyta</taxon>
        <taxon>Tracheophyta</taxon>
        <taxon>Spermatophyta</taxon>
        <taxon>Magnoliopsida</taxon>
        <taxon>Liliopsida</taxon>
        <taxon>Araceae</taxon>
        <taxon>Aroideae</taxon>
        <taxon>Colocasieae</taxon>
        <taxon>Colocasia</taxon>
    </lineage>
</organism>
<evidence type="ECO:0000313" key="3">
    <source>
        <dbReference type="Proteomes" id="UP000652761"/>
    </source>
</evidence>
<name>A0A843U7E9_COLES</name>
<evidence type="ECO:0000313" key="2">
    <source>
        <dbReference type="EMBL" id="MQL77947.1"/>
    </source>
</evidence>